<dbReference type="NCBIfam" id="TIGR04257">
    <property type="entry name" value="nanowire_3heme"/>
    <property type="match status" value="1"/>
</dbReference>
<evidence type="ECO:0000313" key="3">
    <source>
        <dbReference type="EMBL" id="MBT0664351.1"/>
    </source>
</evidence>
<gene>
    <name evidence="3" type="ORF">KI809_08560</name>
</gene>
<comment type="caution">
    <text evidence="3">The sequence shown here is derived from an EMBL/GenBank/DDBJ whole genome shotgun (WGS) entry which is preliminary data.</text>
</comment>
<dbReference type="Pfam" id="PF14522">
    <property type="entry name" value="Cytochrome_C7"/>
    <property type="match status" value="1"/>
</dbReference>
<feature type="domain" description="Cytochrome c7-like" evidence="2">
    <location>
        <begin position="40"/>
        <end position="104"/>
    </location>
</feature>
<dbReference type="InterPro" id="IPR029467">
    <property type="entry name" value="Cyt_c7-like"/>
</dbReference>
<dbReference type="RefSeq" id="WP_214171130.1">
    <property type="nucleotide sequence ID" value="NZ_JAHCVJ010000003.1"/>
</dbReference>
<dbReference type="Proteomes" id="UP000811899">
    <property type="component" value="Unassembled WGS sequence"/>
</dbReference>
<dbReference type="AlphaFoldDB" id="A0AAW4L094"/>
<dbReference type="Gene3D" id="3.90.10.10">
    <property type="entry name" value="Cytochrome C3"/>
    <property type="match status" value="1"/>
</dbReference>
<evidence type="ECO:0000259" key="2">
    <source>
        <dbReference type="Pfam" id="PF14522"/>
    </source>
</evidence>
<dbReference type="EMBL" id="JAHCVJ010000003">
    <property type="protein sequence ID" value="MBT0664351.1"/>
    <property type="molecule type" value="Genomic_DNA"/>
</dbReference>
<proteinExistence type="predicted"/>
<dbReference type="SUPFAM" id="SSF48695">
    <property type="entry name" value="Multiheme cytochromes"/>
    <property type="match status" value="1"/>
</dbReference>
<evidence type="ECO:0000256" key="1">
    <source>
        <dbReference type="SAM" id="SignalP"/>
    </source>
</evidence>
<dbReference type="InterPro" id="IPR026352">
    <property type="entry name" value="Nanowire_3heme"/>
</dbReference>
<sequence length="109" mass="11869">MNKRIGTLSLMMMVAAGSNALAVGSGKTLEFNNSPMGTVLFDGTVHKNAGLTCSDCHNPEVFPKMKKGTVKITMNELYAGKYCGRCHDGKKAFMIKDNCTRCHHKPDSK</sequence>
<reference evidence="3 4" key="1">
    <citation type="submission" date="2021-05" db="EMBL/GenBank/DDBJ databases">
        <title>The draft genome of Geobacter pelophilus DSM 12255.</title>
        <authorList>
            <person name="Xu Z."/>
            <person name="Masuda Y."/>
            <person name="Itoh H."/>
            <person name="Senoo K."/>
        </authorList>
    </citation>
    <scope>NUCLEOTIDE SEQUENCE [LARGE SCALE GENOMIC DNA]</scope>
    <source>
        <strain evidence="3 4">DSM 12255</strain>
    </source>
</reference>
<protein>
    <submittedName>
        <fullName evidence="3">Cytochrome c3 family protein</fullName>
    </submittedName>
</protein>
<keyword evidence="4" id="KW-1185">Reference proteome</keyword>
<organism evidence="3 4">
    <name type="scientific">Geoanaerobacter pelophilus</name>
    <dbReference type="NCBI Taxonomy" id="60036"/>
    <lineage>
        <taxon>Bacteria</taxon>
        <taxon>Pseudomonadati</taxon>
        <taxon>Thermodesulfobacteriota</taxon>
        <taxon>Desulfuromonadia</taxon>
        <taxon>Geobacterales</taxon>
        <taxon>Geobacteraceae</taxon>
        <taxon>Geoanaerobacter</taxon>
    </lineage>
</organism>
<keyword evidence="1" id="KW-0732">Signal</keyword>
<feature type="chain" id="PRO_5043722443" evidence="1">
    <location>
        <begin position="23"/>
        <end position="109"/>
    </location>
</feature>
<accession>A0AAW4L094</accession>
<dbReference type="InterPro" id="IPR036280">
    <property type="entry name" value="Multihaem_cyt_sf"/>
</dbReference>
<name>A0AAW4L094_9BACT</name>
<feature type="signal peptide" evidence="1">
    <location>
        <begin position="1"/>
        <end position="22"/>
    </location>
</feature>
<evidence type="ECO:0000313" key="4">
    <source>
        <dbReference type="Proteomes" id="UP000811899"/>
    </source>
</evidence>